<proteinExistence type="predicted"/>
<evidence type="ECO:0000313" key="2">
    <source>
        <dbReference type="EMBL" id="STX33164.1"/>
    </source>
</evidence>
<dbReference type="Proteomes" id="UP000054735">
    <property type="component" value="Unassembled WGS sequence"/>
</dbReference>
<dbReference type="Proteomes" id="UP000255066">
    <property type="component" value="Unassembled WGS sequence"/>
</dbReference>
<sequence>MAKVDKTYAKENKKIADENLEKLSGGLNIQVIGFKEPKNTSKNKGKKKKSR</sequence>
<evidence type="ECO:0000313" key="1">
    <source>
        <dbReference type="EMBL" id="KTC68894.1"/>
    </source>
</evidence>
<protein>
    <submittedName>
        <fullName evidence="2">Uncharacterized protein</fullName>
    </submittedName>
</protein>
<dbReference type="EMBL" id="LNXT01000044">
    <property type="protein sequence ID" value="KTC68894.1"/>
    <property type="molecule type" value="Genomic_DNA"/>
</dbReference>
<reference evidence="2 4" key="2">
    <citation type="submission" date="2018-06" db="EMBL/GenBank/DDBJ databases">
        <authorList>
            <consortium name="Pathogen Informatics"/>
            <person name="Doyle S."/>
        </authorList>
    </citation>
    <scope>NUCLEOTIDE SEQUENCE [LARGE SCALE GENOMIC DNA]</scope>
    <source>
        <strain evidence="2 4">NCTC12437</strain>
    </source>
</reference>
<dbReference type="EMBL" id="UGNW01000001">
    <property type="protein sequence ID" value="STX33164.1"/>
    <property type="molecule type" value="Genomic_DNA"/>
</dbReference>
<dbReference type="RefSeq" id="WP_157062407.1">
    <property type="nucleotide sequence ID" value="NZ_CAAAHV010000007.1"/>
</dbReference>
<accession>A0A378IM39</accession>
<dbReference type="STRING" id="28083.Lbir_2427"/>
<gene>
    <name evidence="1" type="ORF">Lbir_2427</name>
    <name evidence="2" type="ORF">NCTC12437_02985</name>
</gene>
<organism evidence="2 4">
    <name type="scientific">Legionella birminghamensis</name>
    <dbReference type="NCBI Taxonomy" id="28083"/>
    <lineage>
        <taxon>Bacteria</taxon>
        <taxon>Pseudomonadati</taxon>
        <taxon>Pseudomonadota</taxon>
        <taxon>Gammaproteobacteria</taxon>
        <taxon>Legionellales</taxon>
        <taxon>Legionellaceae</taxon>
        <taxon>Legionella</taxon>
    </lineage>
</organism>
<evidence type="ECO:0000313" key="4">
    <source>
        <dbReference type="Proteomes" id="UP000255066"/>
    </source>
</evidence>
<name>A0A378IM39_9GAMM</name>
<reference evidence="1 3" key="1">
    <citation type="submission" date="2015-11" db="EMBL/GenBank/DDBJ databases">
        <title>Genomic analysis of 38 Legionella species identifies large and diverse effector repertoires.</title>
        <authorList>
            <person name="Burstein D."/>
            <person name="Amaro F."/>
            <person name="Zusman T."/>
            <person name="Lifshitz Z."/>
            <person name="Cohen O."/>
            <person name="Gilbert J.A."/>
            <person name="Pupko T."/>
            <person name="Shuman H.A."/>
            <person name="Segal G."/>
        </authorList>
    </citation>
    <scope>NUCLEOTIDE SEQUENCE [LARGE SCALE GENOMIC DNA]</scope>
    <source>
        <strain evidence="1 3">CDC#1407-AL-14</strain>
    </source>
</reference>
<dbReference type="AlphaFoldDB" id="A0A378IM39"/>
<keyword evidence="3" id="KW-1185">Reference proteome</keyword>
<dbReference type="OrthoDB" id="9932736at2"/>
<evidence type="ECO:0000313" key="3">
    <source>
        <dbReference type="Proteomes" id="UP000054735"/>
    </source>
</evidence>